<evidence type="ECO:0000313" key="2">
    <source>
        <dbReference type="Proteomes" id="UP000831701"/>
    </source>
</evidence>
<sequence>MTQSAPLLLILTSSLLTCTAAAASIRCAWTKVLPSGEVHRSFLREGAPSVRLYHSTWSGQRALLSCAWSEDAAVIRDYLSKCRERTKDFSDSPGEDVQVLLEKEDLCAPVASPGARMVRRQVRSVDEGQRSEVRSHHRVKRGFIVPGTLWCGAGNKAPSYKDLGVFAETDRCCRKHDHCKHTILSFHSDFGVFNSNIFTLSHCDCDKRFRRCLMKANDAISGVVGYTFFNLLKMQCFDLTHQLQCKSRNWFGMCKETEMALYAEVRPPTPYESPNSTDTSTTALEKPTGPPDSSDKRLSCAAYKDLDQCADKILPQQEKYGLHNSETTTLYHCSCTTRLFQTLAKQRHLTEVQAHLMGGVSRSCFLPQDCTSDQTCAAVLVKTDLPQPDRSGADVEQQRHLQAVSLKFSLFGSRSTSRTTNPPSSSSSSSSPVIPSAPTLKRLDRPSCPSPPLPPGPPGLSKAEFLERVRRSNQACQQGEFALAVRLYSEALTADPQNCILYSNRSAAYLRLGQYSTALDDAIKARLINPKWPKQNIQKKFNADLIYTWMSVSNNDIYRCAQMTFLSNICSTRLSLKEMKCHYKAYFRQGVALQYLGRHADALAAFASGLAQDPKSLQLLVGMVEAAMKSPLRDSLEPTYQQLQKMKLDKSPFVVVSVIGQELLTHGFHGASVVVLEAGLKIGTCSLKLRGSVFSALSSAYWSLGNAEKSMAYMQQDLEVTKTLGDQSGECRAHGNLGSALFSKGSYREALANHRNQLVLAMKLKDREAASDALSSLGHVYTAIGDYPNALASHKQCVLLARQTQCRLSEARQLGNMGAVYTALGDFSNAVHCHEQHLDIAKNLENRREEARAYSNLGSAYHSQRDFDKAISYHTRVLELAQEQGDRAIEMRAYAGLGHAARCMQDLERARQYHQHQLEIAQELQDRAAQGRASSNLEFKRRGVTVTSSSSQLCRLLCNPLRARPEERGLPFPLSAASSSSSRIIHQMKGEYETALKLHKAHLSFAQELSDYAALGRAYGNMGNAYHALSIYDQAVRYHRQELQISLEVNDRPSQASTHGNLAVAYQALGAHDRALQHYLHHLTIARELRDTQSEARALGKLNWRGEYAQALPYYQQYLTLAPGLQDLEGEGKVCHNLGYAHYCLGQYRDAVRYYEQDLALAKDLQDKLAQAKAYCNLGLAHKALGEYNKAEECQRYLLSLAQTLDNTQAVFRAFGNLGDVCVCRGDLPGAVRFFQQQLTLAQKVNDQKMEADAYSALGSVHRLLRQLDTALSFHSQELTVRKDLGDQQGECRALGHLAAVHMALGDYATTFQCYETQLGLAQGLRDARLEAQVHGNMGITKMNMGVFEEAIGYFEQQLAMLQQLSGTESMLDRGRAYGNLADCYDALGDYEEAIQYYEKYLTVAQSLNHVQDQEKAYRGLGNAHRSMGSLQQALVCFEKRLVVAHELGGEGGGKAQAYCELGTLHSQLGNYEQALSCLEHQLNIARTAVDKSLEAEASDALGGVYQLMADNETALQPLSGGALLLQWHQRALDIAEQTGCVRSQGRAYGNLGLTYEALGNYERAVVFQEQHLSVAAQTNDLISKTLAYGSLGRTHHALQNYAQAVMYLQEGLRLAEQLSRREDEAKIRHRLGLSLWASANLEEAQHQLYRASVLFEAIRHETQHSTDYKLSLFDLQTSSYQALQRVLVSLGRHDEALAIAERGRTRAFADLLVERQKGSQQAASGDPYIPVTVEHILETVNGQRAMVLYYSLAGGFLYSWLISPGTGIVKFNEVYLGEAGGEASEFQDGGGSPQAGGGGGGGGGPLSLEQYICNAREALGVDSHYSRVCSSSETESEAGDLLEQQFEELNNKLTSATDPTGYLRMVSRNNLFNRSCQSMTSLYSATVSPVKTDGLSSPLCRPSNISKPPLRALYDLLIAPMEGGLMHSSGPVGRHRQLILVLEGELYLIPFALLKGSSSNEYLYERFSLISVPSLASLGAMVKVGRSYFIKHLNLKHFIASPSSRRSLPLLRWGLSGGRGRGSSPAPLCDGPLVVGALTVSPGGSSLAGGAAGMSPLNRSKCHEGAKVLSALSQAECVHFATHISWKLAALVLAPSQERAGGEAAGSRSREKSPCGASGETTGQDGKFRGPERLRGADETSEDGESVCEVESVCDSPPLHDDFLLTAADILDLCLNVKLAVLRLYPESSSRVSADGVVGLTRAFLAAGVQCVCVSLWPVPIAASKLFTHTFYTALLNGTKASAALTEAMKTLQSSKHFSHPSNWAGYMLIGSDVKLNSPMSLVGQALAEILQYPDRARDALRVLLHLVEKSLQRIQSGQCNPMYTSQQSVENKVGGVPGWQALLSAVGFRLDFSGSGAGLPAAVFFPTSDPGDRLQQCSTTLQSLLGLTPPALQALCKLVTASEAGEQLIHKLHQVLVQLQSGDKDQDFSLAPIQVSISVQLWRLPGCHEFLAALGFDLCEVGQEEVVLKTGKQASRRIMHFALQSLLALFDSTELPKRLSMDSSSSLESLSSSQSASQPHSLPLSFGCYPPQPSFLPPICPDNLSCDAISVYSLSSLASSLSFLSRPEPAGSDIISQRSHQQDLERPRGGGGLYASQRQPGGLSRGRLTNHGGGEGEDEEYEGYSIISSEPLGRGRRECDTLPLPAGHRNSRGGAGRGSAGAHGYPISISSKGSISTPTSPIKAPPLPPKVPASPKPKKEILSPQRTGKGKVSSSESDQSSTETDSTVKSQEERTGPVGQLDPQELAQKILEETQSHMQAVESLQKANVRGKTARGPEGRDEARARQPSLSTPTTPTLTPARGARAFQPSETSAFSRPPSRASLKACSSPLSVSSPLSPLSASVSTPPPTRPKPPSRSSSLQKVSYNSPAHSSPSLSSTMKEQASPFPATPPDVHPQLKLKYPTSPYTSHISPTRSPADSAPSPALSYSSAGSVSASSSPANTPELNQSKQDRVQAIHNLKTFWANASQKHEVPCAASLLRGGNKKMSTVQNDVLGLLNLSPRHECVSKPVEGSEEQNTDERPNGHQKLEAKPPPPPASNPPTNSKGGIKLPSGNGYKFLSPGHFFPSSKC</sequence>
<proteinExistence type="predicted"/>
<gene>
    <name evidence="1" type="ORF">L3Q82_012735</name>
</gene>
<name>A0ACB8W3W0_9TELE</name>
<reference evidence="1" key="1">
    <citation type="submission" date="2022-04" db="EMBL/GenBank/DDBJ databases">
        <title>Jade perch genome.</title>
        <authorList>
            <person name="Chao B."/>
        </authorList>
    </citation>
    <scope>NUCLEOTIDE SEQUENCE</scope>
    <source>
        <strain evidence="1">CB-2022</strain>
    </source>
</reference>
<comment type="caution">
    <text evidence="1">The sequence shown here is derived from an EMBL/GenBank/DDBJ whole genome shotgun (WGS) entry which is preliminary data.</text>
</comment>
<organism evidence="1 2">
    <name type="scientific">Scortum barcoo</name>
    <name type="common">barcoo grunter</name>
    <dbReference type="NCBI Taxonomy" id="214431"/>
    <lineage>
        <taxon>Eukaryota</taxon>
        <taxon>Metazoa</taxon>
        <taxon>Chordata</taxon>
        <taxon>Craniata</taxon>
        <taxon>Vertebrata</taxon>
        <taxon>Euteleostomi</taxon>
        <taxon>Actinopterygii</taxon>
        <taxon>Neopterygii</taxon>
        <taxon>Teleostei</taxon>
        <taxon>Neoteleostei</taxon>
        <taxon>Acanthomorphata</taxon>
        <taxon>Eupercaria</taxon>
        <taxon>Centrarchiformes</taxon>
        <taxon>Terapontoidei</taxon>
        <taxon>Terapontidae</taxon>
        <taxon>Scortum</taxon>
    </lineage>
</organism>
<accession>A0ACB8W3W0</accession>
<protein>
    <submittedName>
        <fullName evidence="1">Uncharacterized protein</fullName>
    </submittedName>
</protein>
<evidence type="ECO:0000313" key="1">
    <source>
        <dbReference type="EMBL" id="KAI3362429.1"/>
    </source>
</evidence>
<dbReference type="Proteomes" id="UP000831701">
    <property type="component" value="Chromosome 15"/>
</dbReference>
<dbReference type="EMBL" id="CM041545">
    <property type="protein sequence ID" value="KAI3362429.1"/>
    <property type="molecule type" value="Genomic_DNA"/>
</dbReference>
<keyword evidence="2" id="KW-1185">Reference proteome</keyword>